<feature type="compositionally biased region" description="Polar residues" evidence="9">
    <location>
        <begin position="649"/>
        <end position="661"/>
    </location>
</feature>
<dbReference type="Proteomes" id="UP000038009">
    <property type="component" value="Unassembled WGS sequence"/>
</dbReference>
<dbReference type="GO" id="GO:0008289">
    <property type="term" value="F:lipid binding"/>
    <property type="evidence" value="ECO:0007669"/>
    <property type="project" value="UniProtKB-KW"/>
</dbReference>
<dbReference type="OMA" id="CVAIKFP"/>
<evidence type="ECO:0000256" key="4">
    <source>
        <dbReference type="ARBA" id="ARBA00022824"/>
    </source>
</evidence>
<evidence type="ECO:0000256" key="3">
    <source>
        <dbReference type="ARBA" id="ARBA00022692"/>
    </source>
</evidence>
<dbReference type="InterPro" id="IPR031468">
    <property type="entry name" value="SMP_LBD"/>
</dbReference>
<comment type="caution">
    <text evidence="12">The sequence shown here is derived from an EMBL/GenBank/DDBJ whole genome shotgun (WGS) entry which is preliminary data.</text>
</comment>
<feature type="compositionally biased region" description="Acidic residues" evidence="9">
    <location>
        <begin position="721"/>
        <end position="730"/>
    </location>
</feature>
<protein>
    <recommendedName>
        <fullName evidence="11">SMP-LTD domain-containing protein</fullName>
    </recommendedName>
</protein>
<keyword evidence="5 10" id="KW-1133">Transmembrane helix</keyword>
<dbReference type="EMBL" id="LJSK01000082">
    <property type="protein sequence ID" value="KPI87570.1"/>
    <property type="molecule type" value="Genomic_DNA"/>
</dbReference>
<dbReference type="VEuPathDB" id="TriTrypDB:Lsey_0082_0230"/>
<keyword evidence="4" id="KW-0256">Endoplasmic reticulum</keyword>
<feature type="region of interest" description="Disordered" evidence="9">
    <location>
        <begin position="576"/>
        <end position="730"/>
    </location>
</feature>
<reference evidence="12 13" key="1">
    <citation type="journal article" date="2015" name="PLoS Pathog.">
        <title>Leptomonas seymouri: Adaptations to the Dixenous Life Cycle Analyzed by Genome Sequencing, Transcriptome Profiling and Co-infection with Leishmania donovani.</title>
        <authorList>
            <person name="Kraeva N."/>
            <person name="Butenko A."/>
            <person name="Hlavacova J."/>
            <person name="Kostygov A."/>
            <person name="Myskova J."/>
            <person name="Grybchuk D."/>
            <person name="Lestinova T."/>
            <person name="Votypka J."/>
            <person name="Volf P."/>
            <person name="Opperdoes F."/>
            <person name="Flegontov P."/>
            <person name="Lukes J."/>
            <person name="Yurchenko V."/>
        </authorList>
    </citation>
    <scope>NUCLEOTIDE SEQUENCE [LARGE SCALE GENOMIC DNA]</scope>
    <source>
        <strain evidence="12 13">ATCC 30220</strain>
    </source>
</reference>
<dbReference type="PANTHER" id="PTHR13466:SF1">
    <property type="entry name" value="SMP-LTD DOMAIN-CONTAINING PROTEIN"/>
    <property type="match status" value="1"/>
</dbReference>
<evidence type="ECO:0000313" key="13">
    <source>
        <dbReference type="Proteomes" id="UP000038009"/>
    </source>
</evidence>
<gene>
    <name evidence="12" type="ORF">ABL78_3367</name>
</gene>
<feature type="region of interest" description="Disordered" evidence="9">
    <location>
        <begin position="255"/>
        <end position="274"/>
    </location>
</feature>
<evidence type="ECO:0000256" key="7">
    <source>
        <dbReference type="ARBA" id="ARBA00023121"/>
    </source>
</evidence>
<evidence type="ECO:0000256" key="2">
    <source>
        <dbReference type="ARBA" id="ARBA00022448"/>
    </source>
</evidence>
<keyword evidence="8 10" id="KW-0472">Membrane</keyword>
<dbReference type="OrthoDB" id="26740at2759"/>
<keyword evidence="7" id="KW-0446">Lipid-binding</keyword>
<keyword evidence="6" id="KW-0445">Lipid transport</keyword>
<dbReference type="PROSITE" id="PS51847">
    <property type="entry name" value="SMP"/>
    <property type="match status" value="1"/>
</dbReference>
<evidence type="ECO:0000256" key="8">
    <source>
        <dbReference type="ARBA" id="ARBA00023136"/>
    </source>
</evidence>
<sequence length="730" mass="81921">MNLYAFVSFFYGAIGGAFSCIFFFFVVFRRIKSLLANTVHKKARKHAEFAAVAREAAIITPAKVETLCKMARFDDGIVGEAIQCRMVFYSGTIDVYEVDELRTLPDHRQEVVKEHLLGRIRRACVIATGERISKYHRHRNKSTRYASVKGKCTVLKHREGASLFLEDPEVQLRERLHALKEDQRQQARVDRLRRQAARDGVAITNEEALEQVQQMLTAANKDSFLKRLATATGAVVKRGDVLGFVEGSRRASCCSHASSTSGGSRRGRNPGGRLDGVPLSQWGCLAIKFPTRRIQERWLNLLQATPLSTQWHEFIQHLPKMDVFNLLIARLFFENSRANTLHDLLEEKLKKKLERVSKSLPQRLRGSIYLDALDVGGEIPLIGNVSDPTPSPCGDTEFDFDVLYRGGFAIKIRFAICYRDIRVPDIVFSIKILELAGRMRFVVGPPPTKKFWLGCPRPPQLRLHFTQEVASHDGILNAVLKLLPDMSQVASNVVTSLFFEDMVFPNLDDFPWPVLGEDDSDDSDDQRTTSDVEEYEVIHRESMSTLRSEEMVVGGPHQLPGERYEDLPEYLQTAAPTSPSMAAAPARKISNSHKNDTHLNQDRPSAMQDMPSPPPRPPPSRLAAHRSVEVPMRRASSLESGKLEGTEDNLPSQQIQPSASTPHHFHSCGDSTTSLTTAPPGLPPRPPRASTATEAKDVRVPTSRAPRSASYRISHFSDFREPEDDEEEEE</sequence>
<evidence type="ECO:0000259" key="11">
    <source>
        <dbReference type="PROSITE" id="PS51847"/>
    </source>
</evidence>
<dbReference type="CDD" id="cd21675">
    <property type="entry name" value="SMP_TEX2"/>
    <property type="match status" value="1"/>
</dbReference>
<dbReference type="GO" id="GO:0006869">
    <property type="term" value="P:lipid transport"/>
    <property type="evidence" value="ECO:0007669"/>
    <property type="project" value="UniProtKB-KW"/>
</dbReference>
<keyword evidence="3 10" id="KW-0812">Transmembrane</keyword>
<evidence type="ECO:0000313" key="12">
    <source>
        <dbReference type="EMBL" id="KPI87570.1"/>
    </source>
</evidence>
<evidence type="ECO:0000256" key="9">
    <source>
        <dbReference type="SAM" id="MobiDB-lite"/>
    </source>
</evidence>
<comment type="subcellular location">
    <subcellularLocation>
        <location evidence="1">Endoplasmic reticulum membrane</location>
    </subcellularLocation>
</comment>
<evidence type="ECO:0000256" key="10">
    <source>
        <dbReference type="SAM" id="Phobius"/>
    </source>
</evidence>
<feature type="compositionally biased region" description="Pro residues" evidence="9">
    <location>
        <begin position="611"/>
        <end position="620"/>
    </location>
</feature>
<dbReference type="AlphaFoldDB" id="A0A0N1PDN3"/>
<organism evidence="12 13">
    <name type="scientific">Leptomonas seymouri</name>
    <dbReference type="NCBI Taxonomy" id="5684"/>
    <lineage>
        <taxon>Eukaryota</taxon>
        <taxon>Discoba</taxon>
        <taxon>Euglenozoa</taxon>
        <taxon>Kinetoplastea</taxon>
        <taxon>Metakinetoplastina</taxon>
        <taxon>Trypanosomatida</taxon>
        <taxon>Trypanosomatidae</taxon>
        <taxon>Leishmaniinae</taxon>
        <taxon>Leptomonas</taxon>
    </lineage>
</organism>
<dbReference type="PANTHER" id="PTHR13466">
    <property type="entry name" value="TEX2 PROTEIN-RELATED"/>
    <property type="match status" value="1"/>
</dbReference>
<feature type="domain" description="SMP-LTD" evidence="11">
    <location>
        <begin position="317"/>
        <end position="513"/>
    </location>
</feature>
<name>A0A0N1PDN3_LEPSE</name>
<proteinExistence type="predicted"/>
<keyword evidence="13" id="KW-1185">Reference proteome</keyword>
<feature type="region of interest" description="Disordered" evidence="9">
    <location>
        <begin position="543"/>
        <end position="563"/>
    </location>
</feature>
<accession>A0A0N1PDN3</accession>
<evidence type="ECO:0000256" key="6">
    <source>
        <dbReference type="ARBA" id="ARBA00023055"/>
    </source>
</evidence>
<evidence type="ECO:0000256" key="5">
    <source>
        <dbReference type="ARBA" id="ARBA00022989"/>
    </source>
</evidence>
<feature type="compositionally biased region" description="Low complexity" evidence="9">
    <location>
        <begin position="576"/>
        <end position="586"/>
    </location>
</feature>
<dbReference type="GO" id="GO:0005789">
    <property type="term" value="C:endoplasmic reticulum membrane"/>
    <property type="evidence" value="ECO:0007669"/>
    <property type="project" value="UniProtKB-SubCell"/>
</dbReference>
<feature type="transmembrane region" description="Helical" evidence="10">
    <location>
        <begin position="6"/>
        <end position="28"/>
    </location>
</feature>
<keyword evidence="2" id="KW-0813">Transport</keyword>
<evidence type="ECO:0000256" key="1">
    <source>
        <dbReference type="ARBA" id="ARBA00004586"/>
    </source>
</evidence>